<dbReference type="InterPro" id="IPR005119">
    <property type="entry name" value="LysR_subst-bd"/>
</dbReference>
<dbReference type="PANTHER" id="PTHR30118:SF15">
    <property type="entry name" value="TRANSCRIPTIONAL REGULATORY PROTEIN"/>
    <property type="match status" value="1"/>
</dbReference>
<keyword evidence="4" id="KW-0804">Transcription</keyword>
<dbReference type="KEGG" id="sch:Sphch_3459"/>
<dbReference type="Pfam" id="PF00126">
    <property type="entry name" value="HTH_1"/>
    <property type="match status" value="1"/>
</dbReference>
<comment type="similarity">
    <text evidence="1">Belongs to the LysR transcriptional regulatory family.</text>
</comment>
<dbReference type="CDD" id="cd08459">
    <property type="entry name" value="PBP2_DntR_NahR_LinR_like"/>
    <property type="match status" value="1"/>
</dbReference>
<dbReference type="Proteomes" id="UP000007150">
    <property type="component" value="Chromosome 2"/>
</dbReference>
<dbReference type="RefSeq" id="WP_013849280.1">
    <property type="nucleotide sequence ID" value="NC_015594.1"/>
</dbReference>
<keyword evidence="3" id="KW-0238">DNA-binding</keyword>
<evidence type="ECO:0000256" key="2">
    <source>
        <dbReference type="ARBA" id="ARBA00023015"/>
    </source>
</evidence>
<dbReference type="SUPFAM" id="SSF53850">
    <property type="entry name" value="Periplasmic binding protein-like II"/>
    <property type="match status" value="1"/>
</dbReference>
<dbReference type="Pfam" id="PF03466">
    <property type="entry name" value="LysR_substrate"/>
    <property type="match status" value="1"/>
</dbReference>
<organism evidence="6 7">
    <name type="scientific">Sphingobium chlorophenolicum L-1</name>
    <dbReference type="NCBI Taxonomy" id="690566"/>
    <lineage>
        <taxon>Bacteria</taxon>
        <taxon>Pseudomonadati</taxon>
        <taxon>Pseudomonadota</taxon>
        <taxon>Alphaproteobacteria</taxon>
        <taxon>Sphingomonadales</taxon>
        <taxon>Sphingomonadaceae</taxon>
        <taxon>Sphingobium</taxon>
    </lineage>
</organism>
<dbReference type="SUPFAM" id="SSF46785">
    <property type="entry name" value="Winged helix' DNA-binding domain"/>
    <property type="match status" value="1"/>
</dbReference>
<dbReference type="InterPro" id="IPR000847">
    <property type="entry name" value="LysR_HTH_N"/>
</dbReference>
<dbReference type="InterPro" id="IPR050389">
    <property type="entry name" value="LysR-type_TF"/>
</dbReference>
<feature type="domain" description="HTH lysR-type" evidence="5">
    <location>
        <begin position="6"/>
        <end position="63"/>
    </location>
</feature>
<dbReference type="EMBL" id="CP002799">
    <property type="protein sequence ID" value="AEG51050.1"/>
    <property type="molecule type" value="Genomic_DNA"/>
</dbReference>
<dbReference type="HOGENOM" id="CLU_039613_39_0_5"/>
<sequence>MNDSVLPLGHLMVFDALYRHGSAGKAAHALSMPQPTLSRWLAQLRTHFDDPLFVRTRSGMEPTPLAARAAPHIAEMIAIYRQHVRSELRFDPGTSNRNFRIAASDFGQALMLPRLYATLEETAPQVRVTGVNLRHGPLVEELESGSIDIAFGGFPTLSAGIKTQTLFREEYVCVMRQSHPALTHGLDLEAFRQCRHIIVTAHEFNHVHEQVEARLLELLPPESIRFTTENFLVSAVIAEETDVILTIPSRLARWFANRGGLTIFPVPIELPSIEVKQYWHERYDKDPGNIWLRRVIAKIGFQNPPAE</sequence>
<dbReference type="GO" id="GO:0003700">
    <property type="term" value="F:DNA-binding transcription factor activity"/>
    <property type="evidence" value="ECO:0007669"/>
    <property type="project" value="InterPro"/>
</dbReference>
<reference evidence="6 7" key="1">
    <citation type="submission" date="2011-05" db="EMBL/GenBank/DDBJ databases">
        <title>Complete sequence of chromosome 2 of Sphingobium chlorophenolicum L-1.</title>
        <authorList>
            <consortium name="US DOE Joint Genome Institute"/>
            <person name="Lucas S."/>
            <person name="Han J."/>
            <person name="Lapidus A."/>
            <person name="Cheng J.-F."/>
            <person name="Goodwin L."/>
            <person name="Pitluck S."/>
            <person name="Peters L."/>
            <person name="Daligault H."/>
            <person name="Han C."/>
            <person name="Tapia R."/>
            <person name="Land M."/>
            <person name="Hauser L."/>
            <person name="Kyrpides N."/>
            <person name="Ivanova N."/>
            <person name="Pagani I."/>
            <person name="Turner P."/>
            <person name="Copley S."/>
            <person name="Woyke T."/>
        </authorList>
    </citation>
    <scope>NUCLEOTIDE SEQUENCE [LARGE SCALE GENOMIC DNA]</scope>
    <source>
        <strain evidence="6 7">L-1</strain>
    </source>
</reference>
<accession>F6F3N8</accession>
<dbReference type="STRING" id="690566.Sphch_3459"/>
<dbReference type="InterPro" id="IPR036388">
    <property type="entry name" value="WH-like_DNA-bd_sf"/>
</dbReference>
<evidence type="ECO:0000256" key="4">
    <source>
        <dbReference type="ARBA" id="ARBA00023163"/>
    </source>
</evidence>
<evidence type="ECO:0000256" key="3">
    <source>
        <dbReference type="ARBA" id="ARBA00023125"/>
    </source>
</evidence>
<evidence type="ECO:0000313" key="7">
    <source>
        <dbReference type="Proteomes" id="UP000007150"/>
    </source>
</evidence>
<dbReference type="GO" id="GO:0003677">
    <property type="term" value="F:DNA binding"/>
    <property type="evidence" value="ECO:0007669"/>
    <property type="project" value="UniProtKB-KW"/>
</dbReference>
<dbReference type="SMR" id="F6F3N8"/>
<dbReference type="PROSITE" id="PS50931">
    <property type="entry name" value="HTH_LYSR"/>
    <property type="match status" value="1"/>
</dbReference>
<evidence type="ECO:0000259" key="5">
    <source>
        <dbReference type="PROSITE" id="PS50931"/>
    </source>
</evidence>
<protein>
    <submittedName>
        <fullName evidence="6">Transcriptional regulator, LysR family</fullName>
    </submittedName>
</protein>
<dbReference type="Gene3D" id="3.40.190.10">
    <property type="entry name" value="Periplasmic binding protein-like II"/>
    <property type="match status" value="2"/>
</dbReference>
<gene>
    <name evidence="6" type="ORF">Sphch_3459</name>
</gene>
<dbReference type="InterPro" id="IPR036390">
    <property type="entry name" value="WH_DNA-bd_sf"/>
</dbReference>
<evidence type="ECO:0000313" key="6">
    <source>
        <dbReference type="EMBL" id="AEG51050.1"/>
    </source>
</evidence>
<name>F6F3N8_SPHCR</name>
<evidence type="ECO:0000256" key="1">
    <source>
        <dbReference type="ARBA" id="ARBA00009437"/>
    </source>
</evidence>
<dbReference type="AlphaFoldDB" id="F6F3N8"/>
<keyword evidence="7" id="KW-1185">Reference proteome</keyword>
<proteinExistence type="inferred from homology"/>
<dbReference type="PANTHER" id="PTHR30118">
    <property type="entry name" value="HTH-TYPE TRANSCRIPTIONAL REGULATOR LEUO-RELATED"/>
    <property type="match status" value="1"/>
</dbReference>
<keyword evidence="2" id="KW-0805">Transcription regulation</keyword>
<dbReference type="Gene3D" id="1.10.10.10">
    <property type="entry name" value="Winged helix-like DNA-binding domain superfamily/Winged helix DNA-binding domain"/>
    <property type="match status" value="1"/>
</dbReference>